<dbReference type="SUPFAM" id="SSF49503">
    <property type="entry name" value="Cupredoxins"/>
    <property type="match status" value="3"/>
</dbReference>
<evidence type="ECO:0000256" key="6">
    <source>
        <dbReference type="ARBA" id="ARBA00023180"/>
    </source>
</evidence>
<comment type="similarity">
    <text evidence="1">Belongs to the multicopper oxidase family.</text>
</comment>
<evidence type="ECO:0000256" key="1">
    <source>
        <dbReference type="ARBA" id="ARBA00010609"/>
    </source>
</evidence>
<dbReference type="PROSITE" id="PS00080">
    <property type="entry name" value="MULTICOPPER_OXIDASE2"/>
    <property type="match status" value="1"/>
</dbReference>
<dbReference type="Gene3D" id="2.60.40.420">
    <property type="entry name" value="Cupredoxins - blue copper proteins"/>
    <property type="match status" value="3"/>
</dbReference>
<keyword evidence="5" id="KW-1015">Disulfide bond</keyword>
<keyword evidence="4" id="KW-0186">Copper</keyword>
<keyword evidence="12" id="KW-1185">Reference proteome</keyword>
<feature type="domain" description="Plastocyanin-like" evidence="9">
    <location>
        <begin position="369"/>
        <end position="488"/>
    </location>
</feature>
<dbReference type="EMBL" id="QPFP01000097">
    <property type="protein sequence ID" value="TEB22099.1"/>
    <property type="molecule type" value="Genomic_DNA"/>
</dbReference>
<accession>A0A4Y7SLG7</accession>
<organism evidence="11 12">
    <name type="scientific">Coprinellus micaceus</name>
    <name type="common">Glistening ink-cap mushroom</name>
    <name type="synonym">Coprinus micaceus</name>
    <dbReference type="NCBI Taxonomy" id="71717"/>
    <lineage>
        <taxon>Eukaryota</taxon>
        <taxon>Fungi</taxon>
        <taxon>Dikarya</taxon>
        <taxon>Basidiomycota</taxon>
        <taxon>Agaricomycotina</taxon>
        <taxon>Agaricomycetes</taxon>
        <taxon>Agaricomycetidae</taxon>
        <taxon>Agaricales</taxon>
        <taxon>Agaricineae</taxon>
        <taxon>Psathyrellaceae</taxon>
        <taxon>Coprinellus</taxon>
    </lineage>
</organism>
<dbReference type="STRING" id="71717.A0A4Y7SLG7"/>
<dbReference type="OrthoDB" id="2121828at2759"/>
<keyword evidence="6" id="KW-0325">Glycoprotein</keyword>
<sequence>MLRLAVFSQLASVALGAIGPSAILHIANQNISPDGFARSAVLAGATPNTLTFPGPLIVGNKGNTFSLNVVDQLTDTTMLRSTSIHWHGFFQAGSAWADGPAGVTQCPIAPGHSFLYKFSAAGQAGTFWYHSHHVSQYCDGLRGAMVVYDPNDPHRSRYDVDNEATVITLADWYHIPAPSAGLVPTPDATLINGKGRFATGPASPLAVITVTRNTRYRFRLVSISCDPNYVFSIDGHTFTILEVDGINVVPITVDSIQIFAGQRYSFTLSANRPVDNYWIRANPDVGTTGFAGGINSAILRYAGAPVADPTSTQTPNSAPMLETNLHPLTNAAAPGIATLGAADVNLNLDILFDFTSLKFQVNGATFDEPTVPVLLQILSGASTPQTLLPAGSVYVLPKNKVIEISMPGGSTGSPHPIHLHGHAFSVIRSAGSSTYNFANPVQRDVVSLGGAGDNVTIRFRTDNAGPWIMHCHIDWHLVLGLSVVFAEDVPAIASSDPPTPWDELCPIYDALPPGTR</sequence>
<dbReference type="Pfam" id="PF07732">
    <property type="entry name" value="Cu-oxidase_3"/>
    <property type="match status" value="1"/>
</dbReference>
<feature type="domain" description="Plastocyanin-like" evidence="8">
    <location>
        <begin position="163"/>
        <end position="304"/>
    </location>
</feature>
<evidence type="ECO:0000256" key="4">
    <source>
        <dbReference type="ARBA" id="ARBA00023008"/>
    </source>
</evidence>
<keyword evidence="7" id="KW-0732">Signal</keyword>
<evidence type="ECO:0000256" key="2">
    <source>
        <dbReference type="ARBA" id="ARBA00022723"/>
    </source>
</evidence>
<dbReference type="InterPro" id="IPR002355">
    <property type="entry name" value="Cu_oxidase_Cu_BS"/>
</dbReference>
<feature type="domain" description="Plastocyanin-like" evidence="10">
    <location>
        <begin position="51"/>
        <end position="151"/>
    </location>
</feature>
<evidence type="ECO:0000256" key="7">
    <source>
        <dbReference type="SAM" id="SignalP"/>
    </source>
</evidence>
<evidence type="ECO:0000256" key="5">
    <source>
        <dbReference type="ARBA" id="ARBA00023157"/>
    </source>
</evidence>
<dbReference type="PROSITE" id="PS00079">
    <property type="entry name" value="MULTICOPPER_OXIDASE1"/>
    <property type="match status" value="1"/>
</dbReference>
<dbReference type="InterPro" id="IPR008972">
    <property type="entry name" value="Cupredoxin"/>
</dbReference>
<reference evidence="11 12" key="1">
    <citation type="journal article" date="2019" name="Nat. Ecol. Evol.">
        <title>Megaphylogeny resolves global patterns of mushroom evolution.</title>
        <authorList>
            <person name="Varga T."/>
            <person name="Krizsan K."/>
            <person name="Foldi C."/>
            <person name="Dima B."/>
            <person name="Sanchez-Garcia M."/>
            <person name="Sanchez-Ramirez S."/>
            <person name="Szollosi G.J."/>
            <person name="Szarkandi J.G."/>
            <person name="Papp V."/>
            <person name="Albert L."/>
            <person name="Andreopoulos W."/>
            <person name="Angelini C."/>
            <person name="Antonin V."/>
            <person name="Barry K.W."/>
            <person name="Bougher N.L."/>
            <person name="Buchanan P."/>
            <person name="Buyck B."/>
            <person name="Bense V."/>
            <person name="Catcheside P."/>
            <person name="Chovatia M."/>
            <person name="Cooper J."/>
            <person name="Damon W."/>
            <person name="Desjardin D."/>
            <person name="Finy P."/>
            <person name="Geml J."/>
            <person name="Haridas S."/>
            <person name="Hughes K."/>
            <person name="Justo A."/>
            <person name="Karasinski D."/>
            <person name="Kautmanova I."/>
            <person name="Kiss B."/>
            <person name="Kocsube S."/>
            <person name="Kotiranta H."/>
            <person name="LaButti K.M."/>
            <person name="Lechner B.E."/>
            <person name="Liimatainen K."/>
            <person name="Lipzen A."/>
            <person name="Lukacs Z."/>
            <person name="Mihaltcheva S."/>
            <person name="Morgado L.N."/>
            <person name="Niskanen T."/>
            <person name="Noordeloos M.E."/>
            <person name="Ohm R.A."/>
            <person name="Ortiz-Santana B."/>
            <person name="Ovrebo C."/>
            <person name="Racz N."/>
            <person name="Riley R."/>
            <person name="Savchenko A."/>
            <person name="Shiryaev A."/>
            <person name="Soop K."/>
            <person name="Spirin V."/>
            <person name="Szebenyi C."/>
            <person name="Tomsovsky M."/>
            <person name="Tulloss R.E."/>
            <person name="Uehling J."/>
            <person name="Grigoriev I.V."/>
            <person name="Vagvolgyi C."/>
            <person name="Papp T."/>
            <person name="Martin F.M."/>
            <person name="Miettinen O."/>
            <person name="Hibbett D.S."/>
            <person name="Nagy L.G."/>
        </authorList>
    </citation>
    <scope>NUCLEOTIDE SEQUENCE [LARGE SCALE GENOMIC DNA]</scope>
    <source>
        <strain evidence="11 12">FP101781</strain>
    </source>
</reference>
<dbReference type="InterPro" id="IPR011707">
    <property type="entry name" value="Cu-oxidase-like_N"/>
</dbReference>
<evidence type="ECO:0000259" key="10">
    <source>
        <dbReference type="Pfam" id="PF07732"/>
    </source>
</evidence>
<gene>
    <name evidence="11" type="ORF">FA13DRAFT_1641915</name>
</gene>
<evidence type="ECO:0000313" key="12">
    <source>
        <dbReference type="Proteomes" id="UP000298030"/>
    </source>
</evidence>
<evidence type="ECO:0000256" key="3">
    <source>
        <dbReference type="ARBA" id="ARBA00023002"/>
    </source>
</evidence>
<name>A0A4Y7SLG7_COPMI</name>
<dbReference type="PANTHER" id="PTHR11709">
    <property type="entry name" value="MULTI-COPPER OXIDASE"/>
    <property type="match status" value="1"/>
</dbReference>
<feature type="signal peptide" evidence="7">
    <location>
        <begin position="1"/>
        <end position="16"/>
    </location>
</feature>
<proteinExistence type="inferred from homology"/>
<dbReference type="GO" id="GO:0016491">
    <property type="term" value="F:oxidoreductase activity"/>
    <property type="evidence" value="ECO:0007669"/>
    <property type="project" value="UniProtKB-KW"/>
</dbReference>
<comment type="caution">
    <text evidence="11">The sequence shown here is derived from an EMBL/GenBank/DDBJ whole genome shotgun (WGS) entry which is preliminary data.</text>
</comment>
<feature type="chain" id="PRO_5021357614" evidence="7">
    <location>
        <begin position="17"/>
        <end position="516"/>
    </location>
</feature>
<dbReference type="InterPro" id="IPR045087">
    <property type="entry name" value="Cu-oxidase_fam"/>
</dbReference>
<keyword evidence="2" id="KW-0479">Metal-binding</keyword>
<evidence type="ECO:0000259" key="9">
    <source>
        <dbReference type="Pfam" id="PF07731"/>
    </source>
</evidence>
<dbReference type="AlphaFoldDB" id="A0A4Y7SLG7"/>
<keyword evidence="3" id="KW-0560">Oxidoreductase</keyword>
<dbReference type="InterPro" id="IPR011706">
    <property type="entry name" value="Cu-oxidase_C"/>
</dbReference>
<dbReference type="FunFam" id="2.60.40.420:FF:000045">
    <property type="entry name" value="Laccase 2"/>
    <property type="match status" value="1"/>
</dbReference>
<dbReference type="InterPro" id="IPR033138">
    <property type="entry name" value="Cu_oxidase_CS"/>
</dbReference>
<dbReference type="InterPro" id="IPR001117">
    <property type="entry name" value="Cu-oxidase_2nd"/>
</dbReference>
<dbReference type="CDD" id="cd13903">
    <property type="entry name" value="CuRO_3_Tv-LCC_like"/>
    <property type="match status" value="1"/>
</dbReference>
<dbReference type="GO" id="GO:0005507">
    <property type="term" value="F:copper ion binding"/>
    <property type="evidence" value="ECO:0007669"/>
    <property type="project" value="InterPro"/>
</dbReference>
<dbReference type="Pfam" id="PF00394">
    <property type="entry name" value="Cu-oxidase"/>
    <property type="match status" value="1"/>
</dbReference>
<evidence type="ECO:0000259" key="8">
    <source>
        <dbReference type="Pfam" id="PF00394"/>
    </source>
</evidence>
<evidence type="ECO:0000313" key="11">
    <source>
        <dbReference type="EMBL" id="TEB22099.1"/>
    </source>
</evidence>
<dbReference type="Proteomes" id="UP000298030">
    <property type="component" value="Unassembled WGS sequence"/>
</dbReference>
<protein>
    <submittedName>
        <fullName evidence="11">Laccase 2</fullName>
    </submittedName>
</protein>
<dbReference type="PANTHER" id="PTHR11709:SF511">
    <property type="entry name" value="LACCASE"/>
    <property type="match status" value="1"/>
</dbReference>
<dbReference type="Pfam" id="PF07731">
    <property type="entry name" value="Cu-oxidase_2"/>
    <property type="match status" value="1"/>
</dbReference>